<dbReference type="GO" id="GO:0005524">
    <property type="term" value="F:ATP binding"/>
    <property type="evidence" value="ECO:0007669"/>
    <property type="project" value="UniProtKB-KW"/>
</dbReference>
<dbReference type="Gene3D" id="3.40.50.300">
    <property type="entry name" value="P-loop containing nucleotide triphosphate hydrolases"/>
    <property type="match status" value="1"/>
</dbReference>
<dbReference type="InterPro" id="IPR039421">
    <property type="entry name" value="Type_1_exporter"/>
</dbReference>
<dbReference type="PANTHER" id="PTHR43394">
    <property type="entry name" value="ATP-DEPENDENT PERMEASE MDL1, MITOCHONDRIAL"/>
    <property type="match status" value="1"/>
</dbReference>
<dbReference type="SUPFAM" id="SSF90123">
    <property type="entry name" value="ABC transporter transmembrane region"/>
    <property type="match status" value="1"/>
</dbReference>
<keyword evidence="3" id="KW-1003">Cell membrane</keyword>
<dbReference type="AlphaFoldDB" id="A0A934JNA4"/>
<evidence type="ECO:0000313" key="13">
    <source>
        <dbReference type="Proteomes" id="UP000628710"/>
    </source>
</evidence>
<keyword evidence="2" id="KW-0813">Transport</keyword>
<keyword evidence="6 12" id="KW-0067">ATP-binding</keyword>
<dbReference type="PROSITE" id="PS50929">
    <property type="entry name" value="ABC_TM1F"/>
    <property type="match status" value="1"/>
</dbReference>
<dbReference type="InterPro" id="IPR027417">
    <property type="entry name" value="P-loop_NTPase"/>
</dbReference>
<dbReference type="PROSITE" id="PS00211">
    <property type="entry name" value="ABC_TRANSPORTER_1"/>
    <property type="match status" value="1"/>
</dbReference>
<dbReference type="InterPro" id="IPR003439">
    <property type="entry name" value="ABC_transporter-like_ATP-bd"/>
</dbReference>
<evidence type="ECO:0000256" key="2">
    <source>
        <dbReference type="ARBA" id="ARBA00022448"/>
    </source>
</evidence>
<evidence type="ECO:0000256" key="7">
    <source>
        <dbReference type="ARBA" id="ARBA00022989"/>
    </source>
</evidence>
<evidence type="ECO:0000256" key="8">
    <source>
        <dbReference type="ARBA" id="ARBA00023136"/>
    </source>
</evidence>
<organism evidence="12 13">
    <name type="scientific">Marinomonas transparens</name>
    <dbReference type="NCBI Taxonomy" id="2795388"/>
    <lineage>
        <taxon>Bacteria</taxon>
        <taxon>Pseudomonadati</taxon>
        <taxon>Pseudomonadota</taxon>
        <taxon>Gammaproteobacteria</taxon>
        <taxon>Oceanospirillales</taxon>
        <taxon>Oceanospirillaceae</taxon>
        <taxon>Marinomonas</taxon>
    </lineage>
</organism>
<sequence>MLSTLRELPIFQKTEWLLCGALCVVEGLCICLPYALLLLVIEALIQPSVDLLLLGQLLLFMVLVLLIRICVTQQSMVRTTYMSYASCGKLRTRLAAHLFRVPMGFFYQHNTGDISQVMNKGVAFAETIFGHFLSQLIICLTIMVAMTLGFFWLDWRLALCLLTGLPIAFVLQVFLKQGADQMSVAMLDSMKQTHNDSMDWVCGIREQKLSGKGREQLNLLEKQIRETQALSLKHEARVGLIPLVFMVLPEAGFAVFLWASLNIYFDSTLSLTTFAVFLIASVRLYSSLGQLSIGMAESRFMKHALIKIKDLLTVATCPIGTTESPLFGTVSVNKLNFSYEKSTKQQLNNIHFTAKKGTLTAIVGPSGAGKTTLLHVLARLWPVQSGQIFLDHTSLEQFSDHGLYSQLALISQDVQLFDDTVMNNLLMMKDGLTEDAVFKACRQAQCDDFIRRLPQGYHTHLGESGNLLSGGERQRLSLARALLLDAKILLLDEISSALDVKNETHILALLQELKKDKTLIMIAHRESLVRDADQVVMLENGELCASGKHQELLISNQRYHRLWNP</sequence>
<evidence type="ECO:0000256" key="9">
    <source>
        <dbReference type="SAM" id="Phobius"/>
    </source>
</evidence>
<evidence type="ECO:0000256" key="4">
    <source>
        <dbReference type="ARBA" id="ARBA00022692"/>
    </source>
</evidence>
<dbReference type="InterPro" id="IPR003593">
    <property type="entry name" value="AAA+_ATPase"/>
</dbReference>
<feature type="transmembrane region" description="Helical" evidence="9">
    <location>
        <begin position="128"/>
        <end position="149"/>
    </location>
</feature>
<dbReference type="InterPro" id="IPR036640">
    <property type="entry name" value="ABC1_TM_sf"/>
</dbReference>
<feature type="transmembrane region" description="Helical" evidence="9">
    <location>
        <begin position="240"/>
        <end position="261"/>
    </location>
</feature>
<comment type="caution">
    <text evidence="12">The sequence shown here is derived from an EMBL/GenBank/DDBJ whole genome shotgun (WGS) entry which is preliminary data.</text>
</comment>
<feature type="transmembrane region" description="Helical" evidence="9">
    <location>
        <begin position="155"/>
        <end position="175"/>
    </location>
</feature>
<dbReference type="GO" id="GO:0016887">
    <property type="term" value="F:ATP hydrolysis activity"/>
    <property type="evidence" value="ECO:0007669"/>
    <property type="project" value="InterPro"/>
</dbReference>
<comment type="subcellular location">
    <subcellularLocation>
        <location evidence="1">Cell membrane</location>
        <topology evidence="1">Multi-pass membrane protein</topology>
    </subcellularLocation>
</comment>
<protein>
    <submittedName>
        <fullName evidence="12">ABC transporter ATP-binding protein</fullName>
    </submittedName>
</protein>
<evidence type="ECO:0000256" key="5">
    <source>
        <dbReference type="ARBA" id="ARBA00022741"/>
    </source>
</evidence>
<feature type="transmembrane region" description="Helical" evidence="9">
    <location>
        <begin position="51"/>
        <end position="71"/>
    </location>
</feature>
<evidence type="ECO:0000259" key="10">
    <source>
        <dbReference type="PROSITE" id="PS50893"/>
    </source>
</evidence>
<feature type="domain" description="ABC transporter" evidence="10">
    <location>
        <begin position="330"/>
        <end position="565"/>
    </location>
</feature>
<evidence type="ECO:0000256" key="3">
    <source>
        <dbReference type="ARBA" id="ARBA00022475"/>
    </source>
</evidence>
<evidence type="ECO:0000256" key="1">
    <source>
        <dbReference type="ARBA" id="ARBA00004651"/>
    </source>
</evidence>
<gene>
    <name evidence="12" type="ORF">I8J31_14820</name>
</gene>
<keyword evidence="7 9" id="KW-1133">Transmembrane helix</keyword>
<dbReference type="SUPFAM" id="SSF52540">
    <property type="entry name" value="P-loop containing nucleoside triphosphate hydrolases"/>
    <property type="match status" value="1"/>
</dbReference>
<keyword evidence="8 9" id="KW-0472">Membrane</keyword>
<name>A0A934JNA4_9GAMM</name>
<dbReference type="Gene3D" id="1.20.1560.10">
    <property type="entry name" value="ABC transporter type 1, transmembrane domain"/>
    <property type="match status" value="1"/>
</dbReference>
<dbReference type="GO" id="GO:0015421">
    <property type="term" value="F:ABC-type oligopeptide transporter activity"/>
    <property type="evidence" value="ECO:0007669"/>
    <property type="project" value="TreeGrafter"/>
</dbReference>
<dbReference type="RefSeq" id="WP_199469356.1">
    <property type="nucleotide sequence ID" value="NZ_JAEMNX010000019.1"/>
</dbReference>
<dbReference type="Pfam" id="PF00005">
    <property type="entry name" value="ABC_tran"/>
    <property type="match status" value="1"/>
</dbReference>
<dbReference type="Proteomes" id="UP000628710">
    <property type="component" value="Unassembled WGS sequence"/>
</dbReference>
<dbReference type="Pfam" id="PF00664">
    <property type="entry name" value="ABC_membrane"/>
    <property type="match status" value="1"/>
</dbReference>
<keyword evidence="13" id="KW-1185">Reference proteome</keyword>
<evidence type="ECO:0000256" key="6">
    <source>
        <dbReference type="ARBA" id="ARBA00022840"/>
    </source>
</evidence>
<feature type="transmembrane region" description="Helical" evidence="9">
    <location>
        <begin position="16"/>
        <end position="45"/>
    </location>
</feature>
<dbReference type="InterPro" id="IPR011527">
    <property type="entry name" value="ABC1_TM_dom"/>
</dbReference>
<dbReference type="PROSITE" id="PS50893">
    <property type="entry name" value="ABC_TRANSPORTER_2"/>
    <property type="match status" value="1"/>
</dbReference>
<evidence type="ECO:0000259" key="11">
    <source>
        <dbReference type="PROSITE" id="PS50929"/>
    </source>
</evidence>
<feature type="transmembrane region" description="Helical" evidence="9">
    <location>
        <begin position="267"/>
        <end position="285"/>
    </location>
</feature>
<dbReference type="SMART" id="SM00382">
    <property type="entry name" value="AAA"/>
    <property type="match status" value="1"/>
</dbReference>
<proteinExistence type="predicted"/>
<keyword evidence="4 9" id="KW-0812">Transmembrane</keyword>
<feature type="domain" description="ABC transmembrane type-1" evidence="11">
    <location>
        <begin position="16"/>
        <end position="292"/>
    </location>
</feature>
<dbReference type="GO" id="GO:0005886">
    <property type="term" value="C:plasma membrane"/>
    <property type="evidence" value="ECO:0007669"/>
    <property type="project" value="UniProtKB-SubCell"/>
</dbReference>
<dbReference type="PANTHER" id="PTHR43394:SF1">
    <property type="entry name" value="ATP-BINDING CASSETTE SUB-FAMILY B MEMBER 10, MITOCHONDRIAL"/>
    <property type="match status" value="1"/>
</dbReference>
<accession>A0A934JNA4</accession>
<keyword evidence="5" id="KW-0547">Nucleotide-binding</keyword>
<dbReference type="EMBL" id="JAEMNX010000019">
    <property type="protein sequence ID" value="MBJ7538951.1"/>
    <property type="molecule type" value="Genomic_DNA"/>
</dbReference>
<evidence type="ECO:0000313" key="12">
    <source>
        <dbReference type="EMBL" id="MBJ7538951.1"/>
    </source>
</evidence>
<reference evidence="12" key="1">
    <citation type="submission" date="2020-12" db="EMBL/GenBank/DDBJ databases">
        <title>Marinomonas arctica sp. nov., a psychrotolerant bacterium isolated from the Arctic.</title>
        <authorList>
            <person name="Zhang Y."/>
        </authorList>
    </citation>
    <scope>NUCLEOTIDE SEQUENCE</scope>
    <source>
        <strain evidence="12">C1424</strain>
    </source>
</reference>
<dbReference type="FunFam" id="3.40.50.300:FF:000221">
    <property type="entry name" value="Multidrug ABC transporter ATP-binding protein"/>
    <property type="match status" value="1"/>
</dbReference>
<dbReference type="InterPro" id="IPR017871">
    <property type="entry name" value="ABC_transporter-like_CS"/>
</dbReference>